<dbReference type="InterPro" id="IPR009057">
    <property type="entry name" value="Homeodomain-like_sf"/>
</dbReference>
<feature type="domain" description="SIS" evidence="5">
    <location>
        <begin position="129"/>
        <end position="269"/>
    </location>
</feature>
<dbReference type="SUPFAM" id="SSF46689">
    <property type="entry name" value="Homeodomain-like"/>
    <property type="match status" value="1"/>
</dbReference>
<evidence type="ECO:0000256" key="2">
    <source>
        <dbReference type="ARBA" id="ARBA00023125"/>
    </source>
</evidence>
<dbReference type="GO" id="GO:1901135">
    <property type="term" value="P:carbohydrate derivative metabolic process"/>
    <property type="evidence" value="ECO:0007669"/>
    <property type="project" value="InterPro"/>
</dbReference>
<dbReference type="PROSITE" id="PS51464">
    <property type="entry name" value="SIS"/>
    <property type="match status" value="1"/>
</dbReference>
<dbReference type="InterPro" id="IPR035472">
    <property type="entry name" value="RpiR-like_SIS"/>
</dbReference>
<organism evidence="6">
    <name type="scientific">Mesotoga infera</name>
    <dbReference type="NCBI Taxonomy" id="1236046"/>
    <lineage>
        <taxon>Bacteria</taxon>
        <taxon>Thermotogati</taxon>
        <taxon>Thermotogota</taxon>
        <taxon>Thermotogae</taxon>
        <taxon>Kosmotogales</taxon>
        <taxon>Kosmotogaceae</taxon>
        <taxon>Mesotoga</taxon>
    </lineage>
</organism>
<comment type="caution">
    <text evidence="6">The sequence shown here is derived from an EMBL/GenBank/DDBJ whole genome shotgun (WGS) entry which is preliminary data.</text>
</comment>
<dbReference type="InterPro" id="IPR000281">
    <property type="entry name" value="HTH_RpiR"/>
</dbReference>
<proteinExistence type="predicted"/>
<dbReference type="GO" id="GO:0097367">
    <property type="term" value="F:carbohydrate derivative binding"/>
    <property type="evidence" value="ECO:0007669"/>
    <property type="project" value="InterPro"/>
</dbReference>
<reference evidence="6" key="1">
    <citation type="journal article" date="2020" name="mSystems">
        <title>Genome- and Community-Level Interaction Insights into Carbon Utilization and Element Cycling Functions of Hydrothermarchaeota in Hydrothermal Sediment.</title>
        <authorList>
            <person name="Zhou Z."/>
            <person name="Liu Y."/>
            <person name="Xu W."/>
            <person name="Pan J."/>
            <person name="Luo Z.H."/>
            <person name="Li M."/>
        </authorList>
    </citation>
    <scope>NUCLEOTIDE SEQUENCE [LARGE SCALE GENOMIC DNA]</scope>
    <source>
        <strain evidence="6">SpSt-1179</strain>
    </source>
</reference>
<keyword evidence="2" id="KW-0238">DNA-binding</keyword>
<dbReference type="AlphaFoldDB" id="A0A7C1CX37"/>
<dbReference type="Pfam" id="PF01418">
    <property type="entry name" value="HTH_6"/>
    <property type="match status" value="1"/>
</dbReference>
<dbReference type="InterPro" id="IPR001347">
    <property type="entry name" value="SIS_dom"/>
</dbReference>
<dbReference type="PANTHER" id="PTHR30514">
    <property type="entry name" value="GLUCOKINASE"/>
    <property type="match status" value="1"/>
</dbReference>
<name>A0A7C1CX37_9BACT</name>
<evidence type="ECO:0000259" key="5">
    <source>
        <dbReference type="PROSITE" id="PS51464"/>
    </source>
</evidence>
<evidence type="ECO:0000313" key="6">
    <source>
        <dbReference type="EMBL" id="HDP78409.1"/>
    </source>
</evidence>
<dbReference type="SUPFAM" id="SSF53697">
    <property type="entry name" value="SIS domain"/>
    <property type="match status" value="1"/>
</dbReference>
<dbReference type="GO" id="GO:0003677">
    <property type="term" value="F:DNA binding"/>
    <property type="evidence" value="ECO:0007669"/>
    <property type="project" value="UniProtKB-KW"/>
</dbReference>
<dbReference type="EMBL" id="DSBT01000293">
    <property type="protein sequence ID" value="HDP78409.1"/>
    <property type="molecule type" value="Genomic_DNA"/>
</dbReference>
<feature type="domain" description="HTH rpiR-type" evidence="4">
    <location>
        <begin position="7"/>
        <end position="84"/>
    </location>
</feature>
<evidence type="ECO:0000256" key="1">
    <source>
        <dbReference type="ARBA" id="ARBA00023015"/>
    </source>
</evidence>
<keyword evidence="1" id="KW-0805">Transcription regulation</keyword>
<dbReference type="Gene3D" id="3.40.50.10490">
    <property type="entry name" value="Glucose-6-phosphate isomerase like protein, domain 1"/>
    <property type="match status" value="1"/>
</dbReference>
<sequence>MRVVYLGTLLDRIARESADFTPTMKRIADAILQNPSETVNLSITQLMNRSKVGSESTVVRFYRQLGYESFHEFKVTLASEIAGSAFYHPYEDISIDDTPSDVVGKIFNGCIMALKKNSEGPIGRAITEAVDLIENSRRIICIGYGVSGSIANNLSFKLNLLGKDAIYCPDSHTNAVTLSKLGKDDCVFAISQSGESKDVVLPLQKVKNTVKIIALTGFADATLAKIADLCIIAAVPEEMNLRTDAIVSRCVQMVVVDSLFACLAVREGEESLDTLSLSRRSLSYLKF</sequence>
<evidence type="ECO:0000256" key="3">
    <source>
        <dbReference type="ARBA" id="ARBA00023163"/>
    </source>
</evidence>
<dbReference type="GO" id="GO:0003700">
    <property type="term" value="F:DNA-binding transcription factor activity"/>
    <property type="evidence" value="ECO:0007669"/>
    <property type="project" value="InterPro"/>
</dbReference>
<evidence type="ECO:0000259" key="4">
    <source>
        <dbReference type="PROSITE" id="PS51071"/>
    </source>
</evidence>
<dbReference type="InterPro" id="IPR046348">
    <property type="entry name" value="SIS_dom_sf"/>
</dbReference>
<dbReference type="InterPro" id="IPR036388">
    <property type="entry name" value="WH-like_DNA-bd_sf"/>
</dbReference>
<accession>A0A7C1CX37</accession>
<dbReference type="Gene3D" id="1.10.10.10">
    <property type="entry name" value="Winged helix-like DNA-binding domain superfamily/Winged helix DNA-binding domain"/>
    <property type="match status" value="1"/>
</dbReference>
<keyword evidence="3" id="KW-0804">Transcription</keyword>
<dbReference type="CDD" id="cd05013">
    <property type="entry name" value="SIS_RpiR"/>
    <property type="match status" value="1"/>
</dbReference>
<gene>
    <name evidence="6" type="ORF">ENN47_09560</name>
</gene>
<dbReference type="PANTHER" id="PTHR30514:SF1">
    <property type="entry name" value="HTH-TYPE TRANSCRIPTIONAL REGULATOR HEXR-RELATED"/>
    <property type="match status" value="1"/>
</dbReference>
<dbReference type="Pfam" id="PF01380">
    <property type="entry name" value="SIS"/>
    <property type="match status" value="1"/>
</dbReference>
<dbReference type="InterPro" id="IPR047640">
    <property type="entry name" value="RpiR-like"/>
</dbReference>
<dbReference type="PROSITE" id="PS51071">
    <property type="entry name" value="HTH_RPIR"/>
    <property type="match status" value="1"/>
</dbReference>
<protein>
    <submittedName>
        <fullName evidence="6">MurR/RpiR family transcriptional regulator</fullName>
    </submittedName>
</protein>
<dbReference type="Proteomes" id="UP000886198">
    <property type="component" value="Unassembled WGS sequence"/>
</dbReference>